<dbReference type="AlphaFoldDB" id="A0A5C3E4K2"/>
<name>A0A5C3E4K2_9BASI</name>
<feature type="signal peptide" evidence="1">
    <location>
        <begin position="1"/>
        <end position="21"/>
    </location>
</feature>
<evidence type="ECO:0000313" key="2">
    <source>
        <dbReference type="EMBL" id="SPO25594.1"/>
    </source>
</evidence>
<reference evidence="2 3" key="1">
    <citation type="submission" date="2018-03" db="EMBL/GenBank/DDBJ databases">
        <authorList>
            <person name="Guldener U."/>
        </authorList>
    </citation>
    <scope>NUCLEOTIDE SEQUENCE [LARGE SCALE GENOMIC DNA]</scope>
    <source>
        <strain evidence="2 3">NBRC100155</strain>
    </source>
</reference>
<evidence type="ECO:0000313" key="3">
    <source>
        <dbReference type="Proteomes" id="UP000324022"/>
    </source>
</evidence>
<organism evidence="2 3">
    <name type="scientific">Ustilago trichophora</name>
    <dbReference type="NCBI Taxonomy" id="86804"/>
    <lineage>
        <taxon>Eukaryota</taxon>
        <taxon>Fungi</taxon>
        <taxon>Dikarya</taxon>
        <taxon>Basidiomycota</taxon>
        <taxon>Ustilaginomycotina</taxon>
        <taxon>Ustilaginomycetes</taxon>
        <taxon>Ustilaginales</taxon>
        <taxon>Ustilaginaceae</taxon>
        <taxon>Ustilago</taxon>
    </lineage>
</organism>
<protein>
    <submittedName>
        <fullName evidence="2">Uncharacterized protein</fullName>
    </submittedName>
</protein>
<dbReference type="OrthoDB" id="10393223at2759"/>
<dbReference type="EMBL" id="OOIN01000011">
    <property type="protein sequence ID" value="SPO25594.1"/>
    <property type="molecule type" value="Genomic_DNA"/>
</dbReference>
<proteinExistence type="predicted"/>
<keyword evidence="1" id="KW-0732">Signal</keyword>
<keyword evidence="3" id="KW-1185">Reference proteome</keyword>
<gene>
    <name evidence="2" type="ORF">UTRI_10113</name>
</gene>
<dbReference type="Proteomes" id="UP000324022">
    <property type="component" value="Unassembled WGS sequence"/>
</dbReference>
<accession>A0A5C3E4K2</accession>
<evidence type="ECO:0000256" key="1">
    <source>
        <dbReference type="SAM" id="SignalP"/>
    </source>
</evidence>
<feature type="chain" id="PRO_5022675764" evidence="1">
    <location>
        <begin position="22"/>
        <end position="159"/>
    </location>
</feature>
<sequence>MHFQPLHLLVLLLNVPSLIFAQMPAIVRKFPETKDMWNHLYIVGSLPGDFKTGLLRGLPTDPWHVFLKQRGADIIRSYWSTVPSRATDTASFDQMIALLKYVQSPGSLPDPQAFHYVPKMTAGHMIFEYAHHLNKNPHLVAVNAYHRLPDTAEALLLNN</sequence>